<dbReference type="InterPro" id="IPR016185">
    <property type="entry name" value="PreATP-grasp_dom_sf"/>
</dbReference>
<dbReference type="Pfam" id="PF03738">
    <property type="entry name" value="GSP_synth"/>
    <property type="match status" value="1"/>
</dbReference>
<sequence length="426" mass="50210">MKPYYFPIRQNYPEELEKIGFNYWNLPSGPKNLPYWQEGKVYILSETQIDQIQQATQELHDMSVAMVDQMVKSGDYPDYFCLDEFSIPLIEQSWKRKDPSLYGRFDLVFNKNADGSNGIKMLEYNGDTPVSILECSVAQWNYVEQLTELPPQLAINGDLTFPKELRIQYNLIDETLIETWQKRFKPNTLLHFAASGGFRHEDWGNLIYVMDTAVRAGMDVKEIQMNDIGFTDTKLFIDMDGYSIDNIFKLYPWEWMTREKFGRNIVETPTRWMEPAWKMLLSNKAMLVRLWQMFPNHPYLLESYCEEDFKKIQGGDWCKKVIHGREGSNVNKVAKRFGVTIEDRLAQGSHFVKDYLQWGYMYQKWHDIPVYEDGMRPIIGSWIIGDKACGMSIREDKNLVTGNDAFFASHIFVPEEYEDQYRYMFE</sequence>
<dbReference type="SUPFAM" id="SSF56059">
    <property type="entry name" value="Glutathione synthetase ATP-binding domain-like"/>
    <property type="match status" value="1"/>
</dbReference>
<evidence type="ECO:0000256" key="2">
    <source>
        <dbReference type="ARBA" id="ARBA00022723"/>
    </source>
</evidence>
<keyword evidence="3" id="KW-0547">Nucleotide-binding</keyword>
<keyword evidence="2" id="KW-0479">Metal-binding</keyword>
<dbReference type="GO" id="GO:0016874">
    <property type="term" value="F:ligase activity"/>
    <property type="evidence" value="ECO:0007669"/>
    <property type="project" value="UniProtKB-KW"/>
</dbReference>
<dbReference type="RefSeq" id="WP_163146427.1">
    <property type="nucleotide sequence ID" value="NZ_CP044456.1"/>
</dbReference>
<dbReference type="Proteomes" id="UP000503440">
    <property type="component" value="Plasmid pB18-1"/>
</dbReference>
<dbReference type="Gene3D" id="3.30.1490.330">
    <property type="match status" value="1"/>
</dbReference>
<keyword evidence="1" id="KW-0436">Ligase</keyword>
<keyword evidence="7" id="KW-0614">Plasmid</keyword>
<evidence type="ECO:0000313" key="7">
    <source>
        <dbReference type="EMBL" id="QIC71767.1"/>
    </source>
</evidence>
<evidence type="ECO:0000256" key="4">
    <source>
        <dbReference type="ARBA" id="ARBA00022840"/>
    </source>
</evidence>
<evidence type="ECO:0000256" key="1">
    <source>
        <dbReference type="ARBA" id="ARBA00022598"/>
    </source>
</evidence>
<dbReference type="GO" id="GO:0046872">
    <property type="term" value="F:metal ion binding"/>
    <property type="evidence" value="ECO:0007669"/>
    <property type="project" value="UniProtKB-KW"/>
</dbReference>
<gene>
    <name evidence="7" type="ORF">FSC09_15355</name>
</gene>
<dbReference type="EMBL" id="CP044456">
    <property type="protein sequence ID" value="QIC71767.1"/>
    <property type="molecule type" value="Genomic_DNA"/>
</dbReference>
<dbReference type="InterPro" id="IPR005494">
    <property type="entry name" value="GSPS_pre-ATP-grasp-like_dom"/>
</dbReference>
<name>A0A6C0Y684_9GAMM</name>
<accession>A0A6C0Y684</accession>
<evidence type="ECO:0000256" key="5">
    <source>
        <dbReference type="ARBA" id="ARBA00022842"/>
    </source>
</evidence>
<feature type="domain" description="Glutathionylspermidine synthase pre-ATP-grasp-like" evidence="6">
    <location>
        <begin position="14"/>
        <end position="412"/>
    </location>
</feature>
<keyword evidence="5" id="KW-0460">Magnesium</keyword>
<dbReference type="GO" id="GO:0005524">
    <property type="term" value="F:ATP binding"/>
    <property type="evidence" value="ECO:0007669"/>
    <property type="project" value="UniProtKB-KW"/>
</dbReference>
<geneLocation type="plasmid" evidence="8">
    <name>pb18-1</name>
</geneLocation>
<protein>
    <submittedName>
        <fullName evidence="7">Glutathionylspermidine synthase family protein</fullName>
    </submittedName>
</protein>
<evidence type="ECO:0000259" key="6">
    <source>
        <dbReference type="Pfam" id="PF03738"/>
    </source>
</evidence>
<dbReference type="SUPFAM" id="SSF52440">
    <property type="entry name" value="PreATP-grasp domain"/>
    <property type="match status" value="1"/>
</dbReference>
<keyword evidence="4" id="KW-0067">ATP-binding</keyword>
<reference evidence="7 8" key="1">
    <citation type="submission" date="2019-09" db="EMBL/GenBank/DDBJ databases">
        <title>Non-baumannii Acinetobacter spp. carrying blaNDM-1 isolated in China.</title>
        <authorList>
            <person name="Cui C."/>
            <person name="Chen C."/>
            <person name="Sun J."/>
            <person name="Liu Y."/>
        </authorList>
    </citation>
    <scope>NUCLEOTIDE SEQUENCE [LARGE SCALE GENOMIC DNA]</scope>
    <source>
        <strain evidence="7 8">B18</strain>
        <plasmid evidence="8">pb18-1</plasmid>
    </source>
</reference>
<evidence type="ECO:0000256" key="3">
    <source>
        <dbReference type="ARBA" id="ARBA00022741"/>
    </source>
</evidence>
<evidence type="ECO:0000313" key="8">
    <source>
        <dbReference type="Proteomes" id="UP000503440"/>
    </source>
</evidence>
<proteinExistence type="predicted"/>
<dbReference type="AlphaFoldDB" id="A0A6C0Y684"/>
<organism evidence="7 8">
    <name type="scientific">Acinetobacter indicus</name>
    <dbReference type="NCBI Taxonomy" id="756892"/>
    <lineage>
        <taxon>Bacteria</taxon>
        <taxon>Pseudomonadati</taxon>
        <taxon>Pseudomonadota</taxon>
        <taxon>Gammaproteobacteria</taxon>
        <taxon>Moraxellales</taxon>
        <taxon>Moraxellaceae</taxon>
        <taxon>Acinetobacter</taxon>
    </lineage>
</organism>